<evidence type="ECO:0000313" key="2">
    <source>
        <dbReference type="EMBL" id="KAF2459016.1"/>
    </source>
</evidence>
<reference evidence="2" key="1">
    <citation type="journal article" date="2020" name="Stud. Mycol.">
        <title>101 Dothideomycetes genomes: a test case for predicting lifestyles and emergence of pathogens.</title>
        <authorList>
            <person name="Haridas S."/>
            <person name="Albert R."/>
            <person name="Binder M."/>
            <person name="Bloem J."/>
            <person name="Labutti K."/>
            <person name="Salamov A."/>
            <person name="Andreopoulos B."/>
            <person name="Baker S."/>
            <person name="Barry K."/>
            <person name="Bills G."/>
            <person name="Bluhm B."/>
            <person name="Cannon C."/>
            <person name="Castanera R."/>
            <person name="Culley D."/>
            <person name="Daum C."/>
            <person name="Ezra D."/>
            <person name="Gonzalez J."/>
            <person name="Henrissat B."/>
            <person name="Kuo A."/>
            <person name="Liang C."/>
            <person name="Lipzen A."/>
            <person name="Lutzoni F."/>
            <person name="Magnuson J."/>
            <person name="Mondo S."/>
            <person name="Nolan M."/>
            <person name="Ohm R."/>
            <person name="Pangilinan J."/>
            <person name="Park H.-J."/>
            <person name="Ramirez L."/>
            <person name="Alfaro M."/>
            <person name="Sun H."/>
            <person name="Tritt A."/>
            <person name="Yoshinaga Y."/>
            <person name="Zwiers L.-H."/>
            <person name="Turgeon B."/>
            <person name="Goodwin S."/>
            <person name="Spatafora J."/>
            <person name="Crous P."/>
            <person name="Grigoriev I."/>
        </authorList>
    </citation>
    <scope>NUCLEOTIDE SEQUENCE</scope>
    <source>
        <strain evidence="2">ATCC 16933</strain>
    </source>
</reference>
<name>A0A6A6P4U4_9PEZI</name>
<dbReference type="EMBL" id="MU001676">
    <property type="protein sequence ID" value="KAF2459016.1"/>
    <property type="molecule type" value="Genomic_DNA"/>
</dbReference>
<dbReference type="AlphaFoldDB" id="A0A6A6P4U4"/>
<keyword evidence="1" id="KW-0812">Transmembrane</keyword>
<dbReference type="Proteomes" id="UP000799766">
    <property type="component" value="Unassembled WGS sequence"/>
</dbReference>
<keyword evidence="1" id="KW-0472">Membrane</keyword>
<organism evidence="2 3">
    <name type="scientific">Lineolata rhizophorae</name>
    <dbReference type="NCBI Taxonomy" id="578093"/>
    <lineage>
        <taxon>Eukaryota</taxon>
        <taxon>Fungi</taxon>
        <taxon>Dikarya</taxon>
        <taxon>Ascomycota</taxon>
        <taxon>Pezizomycotina</taxon>
        <taxon>Dothideomycetes</taxon>
        <taxon>Dothideomycetes incertae sedis</taxon>
        <taxon>Lineolatales</taxon>
        <taxon>Lineolataceae</taxon>
        <taxon>Lineolata</taxon>
    </lineage>
</organism>
<protein>
    <submittedName>
        <fullName evidence="2">Uncharacterized protein</fullName>
    </submittedName>
</protein>
<proteinExistence type="predicted"/>
<feature type="transmembrane region" description="Helical" evidence="1">
    <location>
        <begin position="61"/>
        <end position="80"/>
    </location>
</feature>
<feature type="transmembrane region" description="Helical" evidence="1">
    <location>
        <begin position="26"/>
        <end position="49"/>
    </location>
</feature>
<accession>A0A6A6P4U4</accession>
<keyword evidence="3" id="KW-1185">Reference proteome</keyword>
<keyword evidence="1" id="KW-1133">Transmembrane helix</keyword>
<evidence type="ECO:0000256" key="1">
    <source>
        <dbReference type="SAM" id="Phobius"/>
    </source>
</evidence>
<evidence type="ECO:0000313" key="3">
    <source>
        <dbReference type="Proteomes" id="UP000799766"/>
    </source>
</evidence>
<gene>
    <name evidence="2" type="ORF">BDY21DRAFT_339536</name>
</gene>
<sequence>MEWMERMDELCMDGCMHARTHARTHACIYGFSFVISLLLNVFFFFHSLFSFLSWRAGARTAVNGVYLFYLGWVIGGGGGAKKRKGLLLQRWKVFEGR</sequence>